<evidence type="ECO:0000256" key="1">
    <source>
        <dbReference type="ARBA" id="ARBA00023015"/>
    </source>
</evidence>
<keyword evidence="2" id="KW-0238">DNA-binding</keyword>
<dbReference type="InterPro" id="IPR016032">
    <property type="entry name" value="Sig_transdc_resp-reg_C-effctor"/>
</dbReference>
<reference evidence="7" key="1">
    <citation type="journal article" date="2019" name="Int. J. Syst. Evol. Microbiol.">
        <title>The Global Catalogue of Microorganisms (GCM) 10K type strain sequencing project: providing services to taxonomists for standard genome sequencing and annotation.</title>
        <authorList>
            <consortium name="The Broad Institute Genomics Platform"/>
            <consortium name="The Broad Institute Genome Sequencing Center for Infectious Disease"/>
            <person name="Wu L."/>
            <person name="Ma J."/>
        </authorList>
    </citation>
    <scope>NUCLEOTIDE SEQUENCE [LARGE SCALE GENOMIC DNA]</scope>
    <source>
        <strain evidence="7">JCM 17440</strain>
    </source>
</reference>
<dbReference type="SUPFAM" id="SSF46894">
    <property type="entry name" value="C-terminal effector domain of the bipartite response regulators"/>
    <property type="match status" value="2"/>
</dbReference>
<protein>
    <recommendedName>
        <fullName evidence="5">HTH luxR-type domain-containing protein</fullName>
    </recommendedName>
</protein>
<dbReference type="PANTHER" id="PTHR44688:SF16">
    <property type="entry name" value="DNA-BINDING TRANSCRIPTIONAL ACTIVATOR DEVR_DOSR"/>
    <property type="match status" value="1"/>
</dbReference>
<feature type="domain" description="HTH luxR-type" evidence="5">
    <location>
        <begin position="24"/>
        <end position="81"/>
    </location>
</feature>
<keyword evidence="1" id="KW-0805">Transcription regulation</keyword>
<gene>
    <name evidence="6" type="ORF">GCM10022254_09270</name>
</gene>
<comment type="caution">
    <text evidence="6">The sequence shown here is derived from an EMBL/GenBank/DDBJ whole genome shotgun (WGS) entry which is preliminary data.</text>
</comment>
<dbReference type="RefSeq" id="WP_344890220.1">
    <property type="nucleotide sequence ID" value="NZ_BAABAS010000004.1"/>
</dbReference>
<evidence type="ECO:0000256" key="3">
    <source>
        <dbReference type="ARBA" id="ARBA00023163"/>
    </source>
</evidence>
<dbReference type="EMBL" id="BAABAS010000004">
    <property type="protein sequence ID" value="GAA4225962.1"/>
    <property type="molecule type" value="Genomic_DNA"/>
</dbReference>
<accession>A0ABP8BTM8</accession>
<dbReference type="SMART" id="SM00421">
    <property type="entry name" value="HTH_LUXR"/>
    <property type="match status" value="1"/>
</dbReference>
<evidence type="ECO:0000256" key="2">
    <source>
        <dbReference type="ARBA" id="ARBA00023125"/>
    </source>
</evidence>
<feature type="compositionally biased region" description="Low complexity" evidence="4">
    <location>
        <begin position="7"/>
        <end position="20"/>
    </location>
</feature>
<keyword evidence="3" id="KW-0804">Transcription</keyword>
<keyword evidence="7" id="KW-1185">Reference proteome</keyword>
<evidence type="ECO:0000313" key="7">
    <source>
        <dbReference type="Proteomes" id="UP001501710"/>
    </source>
</evidence>
<evidence type="ECO:0000313" key="6">
    <source>
        <dbReference type="EMBL" id="GAA4225962.1"/>
    </source>
</evidence>
<dbReference type="Gene3D" id="1.10.10.10">
    <property type="entry name" value="Winged helix-like DNA-binding domain superfamily/Winged helix DNA-binding domain"/>
    <property type="match status" value="2"/>
</dbReference>
<dbReference type="PANTHER" id="PTHR44688">
    <property type="entry name" value="DNA-BINDING TRANSCRIPTIONAL ACTIVATOR DEVR_DOSR"/>
    <property type="match status" value="1"/>
</dbReference>
<organism evidence="6 7">
    <name type="scientific">Actinomadura meridiana</name>
    <dbReference type="NCBI Taxonomy" id="559626"/>
    <lineage>
        <taxon>Bacteria</taxon>
        <taxon>Bacillati</taxon>
        <taxon>Actinomycetota</taxon>
        <taxon>Actinomycetes</taxon>
        <taxon>Streptosporangiales</taxon>
        <taxon>Thermomonosporaceae</taxon>
        <taxon>Actinomadura</taxon>
    </lineage>
</organism>
<dbReference type="Proteomes" id="UP001501710">
    <property type="component" value="Unassembled WGS sequence"/>
</dbReference>
<feature type="region of interest" description="Disordered" evidence="4">
    <location>
        <begin position="1"/>
        <end position="24"/>
    </location>
</feature>
<dbReference type="InterPro" id="IPR036388">
    <property type="entry name" value="WH-like_DNA-bd_sf"/>
</dbReference>
<evidence type="ECO:0000256" key="4">
    <source>
        <dbReference type="SAM" id="MobiDB-lite"/>
    </source>
</evidence>
<proteinExistence type="predicted"/>
<dbReference type="Pfam" id="PF13384">
    <property type="entry name" value="HTH_23"/>
    <property type="match status" value="1"/>
</dbReference>
<evidence type="ECO:0000259" key="5">
    <source>
        <dbReference type="SMART" id="SM00421"/>
    </source>
</evidence>
<dbReference type="InterPro" id="IPR000792">
    <property type="entry name" value="Tscrpt_reg_LuxR_C"/>
</dbReference>
<name>A0ABP8BTM8_9ACTN</name>
<sequence length="171" mass="17961">MTSSVQPLAPAEPRAAGARPTPAPVELTPREQVALITVAVGLTQGAAARRLGTSERSIRRALVSAVERLGARSQAHAVAVAALMGQLDLRVVGRGELPEWPLDPPKQTGAQIRANCVLAAERAARVAPRRARVMALLGEGLSPKEVAARLGLSRRMVYADRAAVRERSGSG</sequence>